<organism evidence="9 10">
    <name type="scientific">Candidatus Parabacteroides intestinipullorum</name>
    <dbReference type="NCBI Taxonomy" id="2838723"/>
    <lineage>
        <taxon>Bacteria</taxon>
        <taxon>Pseudomonadati</taxon>
        <taxon>Bacteroidota</taxon>
        <taxon>Bacteroidia</taxon>
        <taxon>Bacteroidales</taxon>
        <taxon>Tannerellaceae</taxon>
        <taxon>Parabacteroides</taxon>
    </lineage>
</organism>
<evidence type="ECO:0000256" key="3">
    <source>
        <dbReference type="ARBA" id="ARBA00012756"/>
    </source>
</evidence>
<dbReference type="PANTHER" id="PTHR46323:SF2">
    <property type="entry name" value="BETA-GALACTOSIDASE"/>
    <property type="match status" value="1"/>
</dbReference>
<dbReference type="Gene3D" id="3.20.20.80">
    <property type="entry name" value="Glycosidases"/>
    <property type="match status" value="1"/>
</dbReference>
<dbReference type="Gene3D" id="2.60.120.260">
    <property type="entry name" value="Galactose-binding domain-like"/>
    <property type="match status" value="1"/>
</dbReference>
<dbReference type="GO" id="GO:0005990">
    <property type="term" value="P:lactose catabolic process"/>
    <property type="evidence" value="ECO:0007669"/>
    <property type="project" value="TreeGrafter"/>
</dbReference>
<evidence type="ECO:0000313" key="10">
    <source>
        <dbReference type="Proteomes" id="UP000886740"/>
    </source>
</evidence>
<evidence type="ECO:0000313" key="9">
    <source>
        <dbReference type="EMBL" id="HIX73824.1"/>
    </source>
</evidence>
<dbReference type="AlphaFoldDB" id="A0A9D1X6J4"/>
<feature type="domain" description="Glycoside hydrolase family 2 catalytic" evidence="7">
    <location>
        <begin position="313"/>
        <end position="455"/>
    </location>
</feature>
<dbReference type="SUPFAM" id="SSF49785">
    <property type="entry name" value="Galactose-binding domain-like"/>
    <property type="match status" value="1"/>
</dbReference>
<dbReference type="PANTHER" id="PTHR46323">
    <property type="entry name" value="BETA-GALACTOSIDASE"/>
    <property type="match status" value="1"/>
</dbReference>
<protein>
    <recommendedName>
        <fullName evidence="3">beta-galactosidase</fullName>
        <ecNumber evidence="3">3.2.1.23</ecNumber>
    </recommendedName>
</protein>
<feature type="domain" description="Glycosyl hydrolases family 2 sugar binding" evidence="8">
    <location>
        <begin position="36"/>
        <end position="164"/>
    </location>
</feature>
<dbReference type="InterPro" id="IPR006104">
    <property type="entry name" value="Glyco_hydro_2_N"/>
</dbReference>
<dbReference type="Pfam" id="PF02836">
    <property type="entry name" value="Glyco_hydro_2_C"/>
    <property type="match status" value="1"/>
</dbReference>
<evidence type="ECO:0000259" key="7">
    <source>
        <dbReference type="Pfam" id="PF02836"/>
    </source>
</evidence>
<name>A0A9D1X6J4_9BACT</name>
<dbReference type="SUPFAM" id="SSF51445">
    <property type="entry name" value="(Trans)glycosidases"/>
    <property type="match status" value="1"/>
</dbReference>
<gene>
    <name evidence="9" type="ORF">H9977_02055</name>
</gene>
<evidence type="ECO:0000256" key="1">
    <source>
        <dbReference type="ARBA" id="ARBA00001412"/>
    </source>
</evidence>
<dbReference type="Proteomes" id="UP000886740">
    <property type="component" value="Unassembled WGS sequence"/>
</dbReference>
<accession>A0A9D1X6J4</accession>
<evidence type="ECO:0000256" key="5">
    <source>
        <dbReference type="ARBA" id="ARBA00023295"/>
    </source>
</evidence>
<sequence length="961" mass="108455">MNRQILVGKFLSSLCLASCLIGCTGTGEKEPRSRMSLEGNWAVRLDSTDIGEHERWWNLETTDSMRLPGTTDLAKIGPLNEKHEETFSLSREYAYVGKVWYSRKVVIPSEWEGRDIRLVMERTKPTTLWVDNQKIGQSNDISTAQTYDLSSFLTPGEHTIAIRVDNGGGVPEQVINSSHAYSPSTQTNWNGVIGQFYLESRPAQGIEHVRILPDWEKKMARVEIDWRDRSSLEGKAELKYQATAWNTDKPHQTPMEIVEVDMSQPSFSFDINLSDTARCWSEFDPALYRLDLRLEGDGFSDETTKSFGLRRFEAKDKQFHINDKVTFLRGKHDACVFPLTAHTAMDVETWRHYFRVGKDYGINHWRFHSWCPPEACFEAADMEGIYLQPELPIWGHVEASDRTLMDFLLKEGRHSLEAYADHASFVMFGLGNEMNGDEGLAELLDAFKKDDPRPLYAAGSNNNLGFKGPMAGEDYYTACRVGGETPGTFDTHARASFSFADAEDGGYLNHTYPNTVMDFAKASELSPVPVISHETGQFQVYPNYAEMEKYTGVLKPWNMAVFKRRLEAAGMADQATDFMKASGAWAAILYRADMEMNLRTYPWGGFQLLDLQDYPGQGSAYVGVLDAFMDSKGLVTPEEWRQSCSEVVPLFVTEKFCWSGGETLSGEVKIANYSVADLADKVLGWELLDNDQAVFSSGEFSLSARQGDLAYVGKIQVPMEGIKEAERLTLVLTIEGTGFRNSYPLWVYPSDNLPQLSNDILVARRVDRAMLNRLKSGGKVLLFPDHKRYEKQTVGGLFQTDYWNYRMFKTICENLGKEVSPGTLGILTDPSHPALASFPTENHTNWQWFPIVKSSRPMVLDLLPAAYRPIVQVIDNVERNHKLGLLFEFKVGEGRLLVCAADLRSVLDKPEARQFYLSLVRYMESDAFSPATNLTPDELERLFITIPSVGNIAKLGNISYK</sequence>
<comment type="catalytic activity">
    <reaction evidence="1">
        <text>Hydrolysis of terminal non-reducing beta-D-galactose residues in beta-D-galactosides.</text>
        <dbReference type="EC" id="3.2.1.23"/>
    </reaction>
</comment>
<dbReference type="GO" id="GO:0009341">
    <property type="term" value="C:beta-galactosidase complex"/>
    <property type="evidence" value="ECO:0007669"/>
    <property type="project" value="TreeGrafter"/>
</dbReference>
<dbReference type="GO" id="GO:0004565">
    <property type="term" value="F:beta-galactosidase activity"/>
    <property type="evidence" value="ECO:0007669"/>
    <property type="project" value="UniProtKB-EC"/>
</dbReference>
<dbReference type="InterPro" id="IPR050347">
    <property type="entry name" value="Bact_Beta-galactosidase"/>
</dbReference>
<keyword evidence="4" id="KW-0378">Hydrolase</keyword>
<reference evidence="9" key="2">
    <citation type="submission" date="2021-04" db="EMBL/GenBank/DDBJ databases">
        <authorList>
            <person name="Gilroy R."/>
        </authorList>
    </citation>
    <scope>NUCLEOTIDE SEQUENCE</scope>
    <source>
        <strain evidence="9">ChiGjej6B6-14162</strain>
    </source>
</reference>
<evidence type="ECO:0000256" key="2">
    <source>
        <dbReference type="ARBA" id="ARBA00007401"/>
    </source>
</evidence>
<evidence type="ECO:0000259" key="6">
    <source>
        <dbReference type="Pfam" id="PF00703"/>
    </source>
</evidence>
<dbReference type="InterPro" id="IPR006103">
    <property type="entry name" value="Glyco_hydro_2_cat"/>
</dbReference>
<keyword evidence="5" id="KW-0326">Glycosidase</keyword>
<dbReference type="EMBL" id="DXEL01000020">
    <property type="protein sequence ID" value="HIX73824.1"/>
    <property type="molecule type" value="Genomic_DNA"/>
</dbReference>
<evidence type="ECO:0000259" key="8">
    <source>
        <dbReference type="Pfam" id="PF02837"/>
    </source>
</evidence>
<reference evidence="9" key="1">
    <citation type="journal article" date="2021" name="PeerJ">
        <title>Extensive microbial diversity within the chicken gut microbiome revealed by metagenomics and culture.</title>
        <authorList>
            <person name="Gilroy R."/>
            <person name="Ravi A."/>
            <person name="Getino M."/>
            <person name="Pursley I."/>
            <person name="Horton D.L."/>
            <person name="Alikhan N.F."/>
            <person name="Baker D."/>
            <person name="Gharbi K."/>
            <person name="Hall N."/>
            <person name="Watson M."/>
            <person name="Adriaenssens E.M."/>
            <person name="Foster-Nyarko E."/>
            <person name="Jarju S."/>
            <person name="Secka A."/>
            <person name="Antonio M."/>
            <person name="Oren A."/>
            <person name="Chaudhuri R.R."/>
            <person name="La Ragione R."/>
            <person name="Hildebrand F."/>
            <person name="Pallen M.J."/>
        </authorList>
    </citation>
    <scope>NUCLEOTIDE SEQUENCE</scope>
    <source>
        <strain evidence="9">ChiGjej6B6-14162</strain>
    </source>
</reference>
<feature type="domain" description="Glycoside hydrolase family 2 immunoglobulin-like beta-sandwich" evidence="6">
    <location>
        <begin position="206"/>
        <end position="310"/>
    </location>
</feature>
<comment type="similarity">
    <text evidence="2">Belongs to the glycosyl hydrolase 2 family.</text>
</comment>
<proteinExistence type="inferred from homology"/>
<evidence type="ECO:0000256" key="4">
    <source>
        <dbReference type="ARBA" id="ARBA00022801"/>
    </source>
</evidence>
<dbReference type="Pfam" id="PF02837">
    <property type="entry name" value="Glyco_hydro_2_N"/>
    <property type="match status" value="1"/>
</dbReference>
<dbReference type="InterPro" id="IPR017853">
    <property type="entry name" value="GH"/>
</dbReference>
<dbReference type="Pfam" id="PF00703">
    <property type="entry name" value="Glyco_hydro_2"/>
    <property type="match status" value="1"/>
</dbReference>
<comment type="caution">
    <text evidence="9">The sequence shown here is derived from an EMBL/GenBank/DDBJ whole genome shotgun (WGS) entry which is preliminary data.</text>
</comment>
<dbReference type="InterPro" id="IPR008979">
    <property type="entry name" value="Galactose-bd-like_sf"/>
</dbReference>
<dbReference type="EC" id="3.2.1.23" evidence="3"/>
<dbReference type="InterPro" id="IPR006102">
    <property type="entry name" value="Ig-like_GH2"/>
</dbReference>